<feature type="region of interest" description="Disordered" evidence="1">
    <location>
        <begin position="56"/>
        <end position="75"/>
    </location>
</feature>
<dbReference type="InterPro" id="IPR009027">
    <property type="entry name" value="Ribosomal_bL9/RNase_H1_N"/>
</dbReference>
<feature type="compositionally biased region" description="Polar residues" evidence="1">
    <location>
        <begin position="202"/>
        <end position="213"/>
    </location>
</feature>
<evidence type="ECO:0000259" key="2">
    <source>
        <dbReference type="Pfam" id="PF01693"/>
    </source>
</evidence>
<dbReference type="SUPFAM" id="SSF55658">
    <property type="entry name" value="L9 N-domain-like"/>
    <property type="match status" value="1"/>
</dbReference>
<sequence length="250" mass="26829">MARRPYTHYGVRVGRRVGVFTDWSDCAAQVSGYSGQCYHGFYSYQKAFDFAYGERRAEGEGAEQPEPPPQLAVGHTPEAAFELEDVFDNELETPTIPEPATSTAPESEVGTTPEPATSTAPEPATVAEPEPEAGTTPEPTTATESETETVTQPTTTPDAEPGHQEQPPAKKARHTQGQVTETFSDTQENTFSSDDIVDEAGESSSSATDLSETVYNDIRQAQERLSALMEGGGAVKNHPCASKEEARGIV</sequence>
<dbReference type="Proteomes" id="UP000287144">
    <property type="component" value="Unassembled WGS sequence"/>
</dbReference>
<evidence type="ECO:0000313" key="4">
    <source>
        <dbReference type="Proteomes" id="UP000287144"/>
    </source>
</evidence>
<evidence type="ECO:0000256" key="1">
    <source>
        <dbReference type="SAM" id="MobiDB-lite"/>
    </source>
</evidence>
<organism evidence="3 4">
    <name type="scientific">Fusarium oligoseptatum</name>
    <dbReference type="NCBI Taxonomy" id="2604345"/>
    <lineage>
        <taxon>Eukaryota</taxon>
        <taxon>Fungi</taxon>
        <taxon>Dikarya</taxon>
        <taxon>Ascomycota</taxon>
        <taxon>Pezizomycotina</taxon>
        <taxon>Sordariomycetes</taxon>
        <taxon>Hypocreomycetidae</taxon>
        <taxon>Hypocreales</taxon>
        <taxon>Nectriaceae</taxon>
        <taxon>Fusarium</taxon>
        <taxon>Fusarium solani species complex</taxon>
    </lineage>
</organism>
<keyword evidence="4" id="KW-1185">Reference proteome</keyword>
<accession>A0A428RW84</accession>
<dbReference type="Gene3D" id="3.40.970.10">
    <property type="entry name" value="Ribonuclease H1, N-terminal domain"/>
    <property type="match status" value="1"/>
</dbReference>
<evidence type="ECO:0000313" key="3">
    <source>
        <dbReference type="EMBL" id="RSL81780.1"/>
    </source>
</evidence>
<feature type="domain" description="Ribonuclease H1 N-terminal" evidence="2">
    <location>
        <begin position="9"/>
        <end position="50"/>
    </location>
</feature>
<feature type="region of interest" description="Disordered" evidence="1">
    <location>
        <begin position="93"/>
        <end position="213"/>
    </location>
</feature>
<dbReference type="Pfam" id="PF01693">
    <property type="entry name" value="Cauli_VI"/>
    <property type="match status" value="1"/>
</dbReference>
<reference evidence="3 4" key="1">
    <citation type="submission" date="2017-06" db="EMBL/GenBank/DDBJ databases">
        <title>Comparative genomic analysis of Ambrosia Fusariam Clade fungi.</title>
        <authorList>
            <person name="Stajich J.E."/>
            <person name="Carrillo J."/>
            <person name="Kijimoto T."/>
            <person name="Eskalen A."/>
            <person name="O'Donnell K."/>
            <person name="Kasson M."/>
        </authorList>
    </citation>
    <scope>NUCLEOTIDE SEQUENCE [LARGE SCALE GENOMIC DNA]</scope>
    <source>
        <strain evidence="3 4">NRRL62579</strain>
    </source>
</reference>
<gene>
    <name evidence="3" type="ORF">CEP52_017122</name>
</gene>
<name>A0A428RW84_9HYPO</name>
<feature type="compositionally biased region" description="Low complexity" evidence="1">
    <location>
        <begin position="110"/>
        <end position="156"/>
    </location>
</feature>
<dbReference type="InterPro" id="IPR037056">
    <property type="entry name" value="RNase_H1_N_sf"/>
</dbReference>
<dbReference type="InterPro" id="IPR011320">
    <property type="entry name" value="RNase_H1_N"/>
</dbReference>
<protein>
    <recommendedName>
        <fullName evidence="2">Ribonuclease H1 N-terminal domain-containing protein</fullName>
    </recommendedName>
</protein>
<proteinExistence type="predicted"/>
<dbReference type="EMBL" id="NKCK01000449">
    <property type="protein sequence ID" value="RSL81780.1"/>
    <property type="molecule type" value="Genomic_DNA"/>
</dbReference>
<dbReference type="STRING" id="1325735.A0A428RW84"/>
<dbReference type="AlphaFoldDB" id="A0A428RW84"/>
<feature type="compositionally biased region" description="Polar residues" evidence="1">
    <location>
        <begin position="175"/>
        <end position="193"/>
    </location>
</feature>
<comment type="caution">
    <text evidence="3">The sequence shown here is derived from an EMBL/GenBank/DDBJ whole genome shotgun (WGS) entry which is preliminary data.</text>
</comment>